<evidence type="ECO:0000313" key="6">
    <source>
        <dbReference type="EMBL" id="QEC72200.1"/>
    </source>
</evidence>
<dbReference type="PANTHER" id="PTHR28283">
    <property type="entry name" value="3',5'-CYCLIC-NUCLEOTIDE PHOSPHODIESTERASE 1"/>
    <property type="match status" value="1"/>
</dbReference>
<dbReference type="PRINTS" id="PR00388">
    <property type="entry name" value="PDIESTERASE2"/>
</dbReference>
<keyword evidence="1 4" id="KW-0378">Hydrolase</keyword>
<dbReference type="SUPFAM" id="SSF56281">
    <property type="entry name" value="Metallo-hydrolase/oxidoreductase"/>
    <property type="match status" value="1"/>
</dbReference>
<dbReference type="PROSITE" id="PS00607">
    <property type="entry name" value="PDEASE_II"/>
    <property type="match status" value="1"/>
</dbReference>
<feature type="chain" id="PRO_5022746283" evidence="5">
    <location>
        <begin position="25"/>
        <end position="323"/>
    </location>
</feature>
<keyword evidence="5" id="KW-0732">Signal</keyword>
<sequence>MKRIYSIFIALAVILLCKATAVQAQHSFQIMPLGVYGGSDEGNLSAYLIAPIQDTAFISLDAGTIHDGLKAARRRHFFKMTPTEFQRRRIKAYLISHPHLDHVSGLIINSPEDSRKDIYGLPFTINTLKTKYFTWTSWANFADEGEQPALKKYHYVRLKEKHPTDIKGTHMQVTAFQLSHAVPGRSTAFLVRSGQNYFLYLGDCGDDSIEQSHKMQDLWTTVAPILQSGHLKGISIECSYPDQQPDRHLYGHLKPTLLMRNLSLLDSLAGGTATRHPIKDLPVIIAHIKPAGSNEQSIHKELHQQNTLGVQLIFPKRGKKILL</sequence>
<reference evidence="6 7" key="1">
    <citation type="journal article" date="2017" name="Int. J. Syst. Evol. Microbiol.">
        <title>Arachidicoccus ginsenosidivorans sp. nov., with ginsenoside-converting activity isolated from ginseng cultivating soil.</title>
        <authorList>
            <person name="Siddiqi M.Z."/>
            <person name="Aslam Z."/>
            <person name="Im W.T."/>
        </authorList>
    </citation>
    <scope>NUCLEOTIDE SEQUENCE [LARGE SCALE GENOMIC DNA]</scope>
    <source>
        <strain evidence="6 7">Gsoil 809</strain>
    </source>
</reference>
<comment type="similarity">
    <text evidence="3 4">Belongs to the cyclic nucleotide phosphodiesterase class-II family.</text>
</comment>
<dbReference type="GO" id="GO:1902660">
    <property type="term" value="P:negative regulation of glucose mediated signaling pathway"/>
    <property type="evidence" value="ECO:0007669"/>
    <property type="project" value="TreeGrafter"/>
</dbReference>
<dbReference type="AlphaFoldDB" id="A0A5B8VL14"/>
<proteinExistence type="inferred from homology"/>
<dbReference type="OrthoDB" id="9803916at2"/>
<accession>A0A5B8VL14</accession>
<dbReference type="RefSeq" id="WP_146782103.1">
    <property type="nucleotide sequence ID" value="NZ_CP042434.1"/>
</dbReference>
<dbReference type="GO" id="GO:0047555">
    <property type="term" value="F:3',5'-cyclic-GMP phosphodiesterase activity"/>
    <property type="evidence" value="ECO:0007669"/>
    <property type="project" value="TreeGrafter"/>
</dbReference>
<dbReference type="Proteomes" id="UP000321291">
    <property type="component" value="Chromosome"/>
</dbReference>
<dbReference type="PIRSF" id="PIRSF000962">
    <property type="entry name" value="Cyc_nuc_PDEase"/>
    <property type="match status" value="1"/>
</dbReference>
<organism evidence="6 7">
    <name type="scientific">Arachidicoccus ginsenosidivorans</name>
    <dbReference type="NCBI Taxonomy" id="496057"/>
    <lineage>
        <taxon>Bacteria</taxon>
        <taxon>Pseudomonadati</taxon>
        <taxon>Bacteroidota</taxon>
        <taxon>Chitinophagia</taxon>
        <taxon>Chitinophagales</taxon>
        <taxon>Chitinophagaceae</taxon>
        <taxon>Arachidicoccus</taxon>
    </lineage>
</organism>
<evidence type="ECO:0000256" key="2">
    <source>
        <dbReference type="ARBA" id="ARBA00023149"/>
    </source>
</evidence>
<dbReference type="PANTHER" id="PTHR28283:SF1">
    <property type="entry name" value="3',5'-CYCLIC-NUCLEOTIDE PHOSPHODIESTERASE 1"/>
    <property type="match status" value="1"/>
</dbReference>
<dbReference type="KEGG" id="agi:FSB73_11470"/>
<dbReference type="InterPro" id="IPR036866">
    <property type="entry name" value="RibonucZ/Hydroxyglut_hydro"/>
</dbReference>
<evidence type="ECO:0000256" key="1">
    <source>
        <dbReference type="ARBA" id="ARBA00022801"/>
    </source>
</evidence>
<dbReference type="EMBL" id="CP042434">
    <property type="protein sequence ID" value="QEC72200.1"/>
    <property type="molecule type" value="Genomic_DNA"/>
</dbReference>
<evidence type="ECO:0000256" key="3">
    <source>
        <dbReference type="ARBA" id="ARBA00025762"/>
    </source>
</evidence>
<evidence type="ECO:0000256" key="4">
    <source>
        <dbReference type="PIRNR" id="PIRNR000962"/>
    </source>
</evidence>
<protein>
    <submittedName>
        <fullName evidence="6">3',5'-cyclic-nucleotide phosphodiesterase</fullName>
    </submittedName>
</protein>
<keyword evidence="7" id="KW-1185">Reference proteome</keyword>
<name>A0A5B8VL14_9BACT</name>
<dbReference type="GO" id="GO:0006198">
    <property type="term" value="P:cAMP catabolic process"/>
    <property type="evidence" value="ECO:0007669"/>
    <property type="project" value="UniProtKB-UniRule"/>
</dbReference>
<dbReference type="CDD" id="cd07735">
    <property type="entry name" value="class_II_PDE_MBL-fold"/>
    <property type="match status" value="1"/>
</dbReference>
<evidence type="ECO:0000313" key="7">
    <source>
        <dbReference type="Proteomes" id="UP000321291"/>
    </source>
</evidence>
<feature type="signal peptide" evidence="5">
    <location>
        <begin position="1"/>
        <end position="24"/>
    </location>
</feature>
<dbReference type="Pfam" id="PF02112">
    <property type="entry name" value="PDEase_II"/>
    <property type="match status" value="1"/>
</dbReference>
<keyword evidence="2 4" id="KW-0114">cAMP</keyword>
<dbReference type="Gene3D" id="3.60.15.10">
    <property type="entry name" value="Ribonuclease Z/Hydroxyacylglutathione hydrolase-like"/>
    <property type="match status" value="1"/>
</dbReference>
<dbReference type="GO" id="GO:0004115">
    <property type="term" value="F:3',5'-cyclic-AMP phosphodiesterase activity"/>
    <property type="evidence" value="ECO:0007669"/>
    <property type="project" value="UniProtKB-UniRule"/>
</dbReference>
<dbReference type="InterPro" id="IPR024225">
    <property type="entry name" value="cAMP-PdiesteraseII_CS"/>
</dbReference>
<gene>
    <name evidence="6" type="ORF">FSB73_11470</name>
</gene>
<dbReference type="InterPro" id="IPR000396">
    <property type="entry name" value="Pdiesterase2"/>
</dbReference>
<evidence type="ECO:0000256" key="5">
    <source>
        <dbReference type="SAM" id="SignalP"/>
    </source>
</evidence>